<comment type="caution">
    <text evidence="2">The sequence shown here is derived from an EMBL/GenBank/DDBJ whole genome shotgun (WGS) entry which is preliminary data.</text>
</comment>
<evidence type="ECO:0000256" key="1">
    <source>
        <dbReference type="SAM" id="MobiDB-lite"/>
    </source>
</evidence>
<reference evidence="2 3" key="1">
    <citation type="submission" date="2017-11" db="EMBL/GenBank/DDBJ databases">
        <title>Streptomyces carmine sp. nov., a novel actinomycete isolated from Sophora alopecuroides in Xinjiang, China.</title>
        <authorList>
            <person name="Wang Y."/>
            <person name="Luo X."/>
            <person name="Wan C."/>
            <person name="Zhang L."/>
        </authorList>
    </citation>
    <scope>NUCLEOTIDE SEQUENCE [LARGE SCALE GENOMIC DNA]</scope>
    <source>
        <strain evidence="2 3">TRM SA0054</strain>
    </source>
</reference>
<name>A0A2M8LYZ8_9ACTN</name>
<sequence length="111" mass="12250">MADHASRAVLPEHLRTCQCREDGCRRHPRHRGCDGPLLLLLTRAPHGRAWHLADTCHACAATTPHSAAVPEDRQLPLPQANSLASSAAGDEDGDAVEHCPWWSDDPHFLFY</sequence>
<gene>
    <name evidence="2" type="ORF">CUT44_13775</name>
</gene>
<dbReference type="Proteomes" id="UP000230407">
    <property type="component" value="Unassembled WGS sequence"/>
</dbReference>
<organism evidence="2 3">
    <name type="scientific">Streptomyces carminius</name>
    <dbReference type="NCBI Taxonomy" id="2665496"/>
    <lineage>
        <taxon>Bacteria</taxon>
        <taxon>Bacillati</taxon>
        <taxon>Actinomycetota</taxon>
        <taxon>Actinomycetes</taxon>
        <taxon>Kitasatosporales</taxon>
        <taxon>Streptomycetaceae</taxon>
        <taxon>Streptomyces</taxon>
    </lineage>
</organism>
<feature type="region of interest" description="Disordered" evidence="1">
    <location>
        <begin position="67"/>
        <end position="98"/>
    </location>
</feature>
<proteinExistence type="predicted"/>
<evidence type="ECO:0000313" key="3">
    <source>
        <dbReference type="Proteomes" id="UP000230407"/>
    </source>
</evidence>
<accession>A0A2M8LYZ8</accession>
<protein>
    <submittedName>
        <fullName evidence="2">Uncharacterized protein</fullName>
    </submittedName>
</protein>
<dbReference type="EMBL" id="PGGW01000047">
    <property type="protein sequence ID" value="PJE97208.1"/>
    <property type="molecule type" value="Genomic_DNA"/>
</dbReference>
<keyword evidence="3" id="KW-1185">Reference proteome</keyword>
<dbReference type="AlphaFoldDB" id="A0A2M8LYZ8"/>
<evidence type="ECO:0000313" key="2">
    <source>
        <dbReference type="EMBL" id="PJE97208.1"/>
    </source>
</evidence>